<gene>
    <name evidence="9" type="ORF">RJ53_01110</name>
</gene>
<dbReference type="Proteomes" id="UP000730161">
    <property type="component" value="Unassembled WGS sequence"/>
</dbReference>
<dbReference type="InterPro" id="IPR051786">
    <property type="entry name" value="ASN_synthetase/amidase"/>
</dbReference>
<evidence type="ECO:0000256" key="7">
    <source>
        <dbReference type="PIRSR" id="PIRSR001589-2"/>
    </source>
</evidence>
<evidence type="ECO:0000256" key="5">
    <source>
        <dbReference type="PIRNR" id="PIRNR001589"/>
    </source>
</evidence>
<dbReference type="PIRSF" id="PIRSF001589">
    <property type="entry name" value="Asn_synthetase_glu-h"/>
    <property type="match status" value="1"/>
</dbReference>
<dbReference type="InterPro" id="IPR006426">
    <property type="entry name" value="Asn_synth_AEB"/>
</dbReference>
<comment type="similarity">
    <text evidence="1">Belongs to the asparagine synthetase family.</text>
</comment>
<dbReference type="EC" id="6.3.5.4" evidence="5"/>
<evidence type="ECO:0000256" key="6">
    <source>
        <dbReference type="PIRSR" id="PIRSR001589-1"/>
    </source>
</evidence>
<dbReference type="Gene3D" id="3.40.50.620">
    <property type="entry name" value="HUPs"/>
    <property type="match status" value="1"/>
</dbReference>
<dbReference type="GO" id="GO:0004066">
    <property type="term" value="F:asparagine synthase (glutamine-hydrolyzing) activity"/>
    <property type="evidence" value="ECO:0007669"/>
    <property type="project" value="UniProtKB-EC"/>
</dbReference>
<proteinExistence type="inferred from homology"/>
<evidence type="ECO:0000256" key="2">
    <source>
        <dbReference type="ARBA" id="ARBA00022741"/>
    </source>
</evidence>
<dbReference type="SUPFAM" id="SSF52402">
    <property type="entry name" value="Adenine nucleotide alpha hydrolases-like"/>
    <property type="match status" value="1"/>
</dbReference>
<dbReference type="PANTHER" id="PTHR43284:SF1">
    <property type="entry name" value="ASPARAGINE SYNTHETASE"/>
    <property type="match status" value="1"/>
</dbReference>
<dbReference type="EMBL" id="JWHL01000001">
    <property type="protein sequence ID" value="MBR1368163.1"/>
    <property type="molecule type" value="Genomic_DNA"/>
</dbReference>
<sequence length="608" mass="69368">MCGIAGQFAIDGDQVDSDLLHRMSATLAHRGPDGDGIYISDRIGLTHRRLAIIDLSETGHQPMSNAKETLWIVYNGEIYNYKELREELKNLGYKFRSESDTEVILHAYAAWGPDCISRFNGMWAFALWDSTRGELFCSRDRLGIKPFYYAVINGSFFFASEIKALRENPAIGRRPNEARLYDFLTWSLADHTDETFFEGIFLLLPGHAMRVTAAGVGEPAAYWDLSMNPALQSREIHDGEAAGEFLNLMTDAVRVHLRSDVPVGTCLSGGLDSSTLTVLINRVLNEEDPEKGNKLQNTFSACFSDKRFDESDYIDIIAEDTQVKSHPTYPGTETIWEDLDHLLYSNDEPFASLTIYSQYCVMREAKKRVKVVLDGQGADELLGGYIAYHIPHLRGLLLERHPLLALSELFGILRHHRSFFWSALHQVLIRKKRRGLMCNVRPDPLPRYQGTLGETLLVDLTRANLPYMLHWEDRTSMAFSIESRVPFLDYRIVEYLASLPEDQKIRNGITKYILRKATKGLLPEVIRCRMDKRGFSTPEEVWMKGAMQSGILEILTSPSFLSRPYWNADEVLESYRDFVDGRSSYSGEIWRIICTEIWLRQCIDTPGQ</sequence>
<protein>
    <recommendedName>
        <fullName evidence="5">Putative asparagine synthetase [glutamine-hydrolyzing]</fullName>
        <ecNumber evidence="5">6.3.5.4</ecNumber>
    </recommendedName>
</protein>
<evidence type="ECO:0000256" key="1">
    <source>
        <dbReference type="ARBA" id="ARBA00005752"/>
    </source>
</evidence>
<name>A0A8J7W8H9_9EURY</name>
<keyword evidence="2 5" id="KW-0547">Nucleotide-binding</keyword>
<dbReference type="CDD" id="cd00712">
    <property type="entry name" value="AsnB"/>
    <property type="match status" value="1"/>
</dbReference>
<dbReference type="GO" id="GO:0005829">
    <property type="term" value="C:cytosol"/>
    <property type="evidence" value="ECO:0007669"/>
    <property type="project" value="TreeGrafter"/>
</dbReference>
<dbReference type="Gene3D" id="3.60.20.10">
    <property type="entry name" value="Glutamine Phosphoribosylpyrophosphate, subunit 1, domain 1"/>
    <property type="match status" value="1"/>
</dbReference>
<dbReference type="InterPro" id="IPR017932">
    <property type="entry name" value="GATase_2_dom"/>
</dbReference>
<dbReference type="Pfam" id="PF13537">
    <property type="entry name" value="GATase_7"/>
    <property type="match status" value="1"/>
</dbReference>
<evidence type="ECO:0000256" key="4">
    <source>
        <dbReference type="ARBA" id="ARBA00022962"/>
    </source>
</evidence>
<keyword evidence="6" id="KW-0061">Asparagine biosynthesis</keyword>
<dbReference type="PROSITE" id="PS51278">
    <property type="entry name" value="GATASE_TYPE_2"/>
    <property type="match status" value="1"/>
</dbReference>
<dbReference type="InterPro" id="IPR033738">
    <property type="entry name" value="AsnB_N"/>
</dbReference>
<evidence type="ECO:0000259" key="8">
    <source>
        <dbReference type="PROSITE" id="PS51278"/>
    </source>
</evidence>
<dbReference type="GO" id="GO:0005524">
    <property type="term" value="F:ATP binding"/>
    <property type="evidence" value="ECO:0007669"/>
    <property type="project" value="UniProtKB-KW"/>
</dbReference>
<keyword evidence="6" id="KW-0028">Amino-acid biosynthesis</keyword>
<dbReference type="NCBIfam" id="TIGR01536">
    <property type="entry name" value="asn_synth_AEB"/>
    <property type="match status" value="1"/>
</dbReference>
<evidence type="ECO:0000313" key="9">
    <source>
        <dbReference type="EMBL" id="MBR1368163.1"/>
    </source>
</evidence>
<reference evidence="9" key="1">
    <citation type="submission" date="2014-12" db="EMBL/GenBank/DDBJ databases">
        <authorList>
            <person name="Huang H.-H."/>
            <person name="Chen S.-C."/>
            <person name="Lai M.-C."/>
        </authorList>
    </citation>
    <scope>NUCLEOTIDE SEQUENCE</scope>
    <source>
        <strain evidence="9">K1F9705b</strain>
    </source>
</reference>
<evidence type="ECO:0000256" key="3">
    <source>
        <dbReference type="ARBA" id="ARBA00022840"/>
    </source>
</evidence>
<evidence type="ECO:0000313" key="10">
    <source>
        <dbReference type="Proteomes" id="UP000730161"/>
    </source>
</evidence>
<dbReference type="InterPro" id="IPR001962">
    <property type="entry name" value="Asn_synthase"/>
</dbReference>
<dbReference type="Pfam" id="PF00733">
    <property type="entry name" value="Asn_synthase"/>
    <property type="match status" value="1"/>
</dbReference>
<feature type="binding site" evidence="7">
    <location>
        <position position="100"/>
    </location>
    <ligand>
        <name>L-glutamine</name>
        <dbReference type="ChEBI" id="CHEBI:58359"/>
    </ligand>
</feature>
<comment type="catalytic activity">
    <reaction evidence="5">
        <text>L-aspartate + L-glutamine + ATP + H2O = L-asparagine + L-glutamate + AMP + diphosphate + H(+)</text>
        <dbReference type="Rhea" id="RHEA:12228"/>
        <dbReference type="ChEBI" id="CHEBI:15377"/>
        <dbReference type="ChEBI" id="CHEBI:15378"/>
        <dbReference type="ChEBI" id="CHEBI:29985"/>
        <dbReference type="ChEBI" id="CHEBI:29991"/>
        <dbReference type="ChEBI" id="CHEBI:30616"/>
        <dbReference type="ChEBI" id="CHEBI:33019"/>
        <dbReference type="ChEBI" id="CHEBI:58048"/>
        <dbReference type="ChEBI" id="CHEBI:58359"/>
        <dbReference type="ChEBI" id="CHEBI:456215"/>
        <dbReference type="EC" id="6.3.5.4"/>
    </reaction>
</comment>
<dbReference type="InterPro" id="IPR014729">
    <property type="entry name" value="Rossmann-like_a/b/a_fold"/>
</dbReference>
<keyword evidence="10" id="KW-1185">Reference proteome</keyword>
<dbReference type="CDD" id="cd01991">
    <property type="entry name" value="Asn_synthase_B_C"/>
    <property type="match status" value="1"/>
</dbReference>
<dbReference type="OrthoDB" id="8692at2157"/>
<organism evidence="9 10">
    <name type="scientific">Methanocalculus chunghsingensis</name>
    <dbReference type="NCBI Taxonomy" id="156457"/>
    <lineage>
        <taxon>Archaea</taxon>
        <taxon>Methanobacteriati</taxon>
        <taxon>Methanobacteriota</taxon>
        <taxon>Stenosarchaea group</taxon>
        <taxon>Methanomicrobia</taxon>
        <taxon>Methanomicrobiales</taxon>
        <taxon>Methanocalculaceae</taxon>
        <taxon>Methanocalculus</taxon>
    </lineage>
</organism>
<dbReference type="PANTHER" id="PTHR43284">
    <property type="entry name" value="ASPARAGINE SYNTHETASE (GLUTAMINE-HYDROLYZING)"/>
    <property type="match status" value="1"/>
</dbReference>
<feature type="domain" description="Glutamine amidotransferase type-2" evidence="8">
    <location>
        <begin position="2"/>
        <end position="214"/>
    </location>
</feature>
<dbReference type="RefSeq" id="WP_211529760.1">
    <property type="nucleotide sequence ID" value="NZ_JWHL01000001.1"/>
</dbReference>
<comment type="caution">
    <text evidence="9">The sequence shown here is derived from an EMBL/GenBank/DDBJ whole genome shotgun (WGS) entry which is preliminary data.</text>
</comment>
<keyword evidence="4 6" id="KW-0315">Glutamine amidotransferase</keyword>
<dbReference type="AlphaFoldDB" id="A0A8J7W8H9"/>
<accession>A0A8J7W8H9</accession>
<dbReference type="GO" id="GO:0006529">
    <property type="term" value="P:asparagine biosynthetic process"/>
    <property type="evidence" value="ECO:0007669"/>
    <property type="project" value="UniProtKB-KW"/>
</dbReference>
<keyword evidence="3 5" id="KW-0067">ATP-binding</keyword>
<dbReference type="SUPFAM" id="SSF56235">
    <property type="entry name" value="N-terminal nucleophile aminohydrolases (Ntn hydrolases)"/>
    <property type="match status" value="1"/>
</dbReference>
<dbReference type="InterPro" id="IPR029055">
    <property type="entry name" value="Ntn_hydrolases_N"/>
</dbReference>
<feature type="active site" description="For GATase activity" evidence="6">
    <location>
        <position position="2"/>
    </location>
</feature>